<dbReference type="RefSeq" id="WP_283751662.1">
    <property type="nucleotide sequence ID" value="NZ_JAQOSP010000004.1"/>
</dbReference>
<evidence type="ECO:0000256" key="1">
    <source>
        <dbReference type="SAM" id="SignalP"/>
    </source>
</evidence>
<comment type="caution">
    <text evidence="2">The sequence shown here is derived from an EMBL/GenBank/DDBJ whole genome shotgun (WGS) entry which is preliminary data.</text>
</comment>
<keyword evidence="1" id="KW-0732">Signal</keyword>
<feature type="chain" id="PRO_5047177555" evidence="1">
    <location>
        <begin position="24"/>
        <end position="131"/>
    </location>
</feature>
<evidence type="ECO:0000313" key="3">
    <source>
        <dbReference type="Proteomes" id="UP001235303"/>
    </source>
</evidence>
<proteinExistence type="predicted"/>
<evidence type="ECO:0000313" key="2">
    <source>
        <dbReference type="EMBL" id="MDJ1167894.1"/>
    </source>
</evidence>
<name>A0ABT7ALX1_9CYAN</name>
<feature type="signal peptide" evidence="1">
    <location>
        <begin position="1"/>
        <end position="23"/>
    </location>
</feature>
<organism evidence="2 3">
    <name type="scientific">Roseofilum acuticapitatum BLCC-M154</name>
    <dbReference type="NCBI Taxonomy" id="3022444"/>
    <lineage>
        <taxon>Bacteria</taxon>
        <taxon>Bacillati</taxon>
        <taxon>Cyanobacteriota</taxon>
        <taxon>Cyanophyceae</taxon>
        <taxon>Desertifilales</taxon>
        <taxon>Desertifilaceae</taxon>
        <taxon>Roseofilum</taxon>
        <taxon>Roseofilum acuticapitatum</taxon>
    </lineage>
</organism>
<gene>
    <name evidence="2" type="ORF">PMG71_00465</name>
</gene>
<keyword evidence="3" id="KW-1185">Reference proteome</keyword>
<protein>
    <submittedName>
        <fullName evidence="2">Tetratricopeptide repeat protein</fullName>
    </submittedName>
</protein>
<dbReference type="Proteomes" id="UP001235303">
    <property type="component" value="Unassembled WGS sequence"/>
</dbReference>
<sequence>MTNLQRCFAIFGALAFFGSTALATTRLFRTPPRPNPSSETETLTVEDQLLSQERGYLTVLEREPKNKVALEGLIMVRLQMNNLEGVVKPLETLIEVAPEDTTYKTLYEELQQQLNTTQPDELSTSPTDESP</sequence>
<dbReference type="EMBL" id="JAQOSP010000004">
    <property type="protein sequence ID" value="MDJ1167894.1"/>
    <property type="molecule type" value="Genomic_DNA"/>
</dbReference>
<reference evidence="2 3" key="1">
    <citation type="submission" date="2023-01" db="EMBL/GenBank/DDBJ databases">
        <title>Novel diversity within Roseofilum (Cyanobacteria; Desertifilaceae) from marine benthic mats with descriptions of four novel species.</title>
        <authorList>
            <person name="Wang Y."/>
            <person name="Berthold D.E."/>
            <person name="Hu J."/>
            <person name="Lefler F.W."/>
            <person name="Laughinghouse H.D. IV."/>
        </authorList>
    </citation>
    <scope>NUCLEOTIDE SEQUENCE [LARGE SCALE GENOMIC DNA]</scope>
    <source>
        <strain evidence="2 3">BLCC-M154</strain>
    </source>
</reference>
<accession>A0ABT7ALX1</accession>